<dbReference type="RefSeq" id="XP_001905228.1">
    <property type="nucleotide sequence ID" value="XM_001905193.1"/>
</dbReference>
<reference evidence="2" key="4">
    <citation type="submission" date="2015-04" db="EMBL/GenBank/DDBJ databases">
        <title>Maintaining two mating types: Structure of the mating type locus and its role in heterokaryosis in Podospora anserina.</title>
        <authorList>
            <person name="Grognet P."/>
            <person name="Bidard F."/>
            <person name="Kuchly C."/>
            <person name="Chan Ho Tong L."/>
            <person name="Coppin E."/>
            <person name="Ait Benkhali J."/>
            <person name="Couloux A."/>
            <person name="Wincker P."/>
            <person name="Debuchy R."/>
            <person name="Silar P."/>
        </authorList>
    </citation>
    <scope>NUCLEOTIDE SEQUENCE</scope>
</reference>
<dbReference type="KEGG" id="pan:PODANSg2251"/>
<dbReference type="HOGENOM" id="CLU_1652890_0_0_1"/>
<dbReference type="OrthoDB" id="5237428at2759"/>
<evidence type="ECO:0000313" key="1">
    <source>
        <dbReference type="EMBL" id="CAP65136.1"/>
    </source>
</evidence>
<name>B2AME2_PODAN</name>
<sequence length="160" mass="18356">MASHFPLLRLLPPPTPPEIRDTIYRAYLLVDDGYVYSFDRNKLRVSDGRPIELSLAYTCRLVAAEMSGLALRVNTVTFRPASTESMRTSLCRFEYLLRYLREQNQELINRTASKMSPEMIDKIREDYPDFYPLFDGGYGASGSRAMTTRLFGATVVCKMF</sequence>
<organism evidence="1">
    <name type="scientific">Podospora anserina (strain S / ATCC MYA-4624 / DSM 980 / FGSC 10383)</name>
    <name type="common">Pleurage anserina</name>
    <dbReference type="NCBI Taxonomy" id="515849"/>
    <lineage>
        <taxon>Eukaryota</taxon>
        <taxon>Fungi</taxon>
        <taxon>Dikarya</taxon>
        <taxon>Ascomycota</taxon>
        <taxon>Pezizomycotina</taxon>
        <taxon>Sordariomycetes</taxon>
        <taxon>Sordariomycetidae</taxon>
        <taxon>Sordariales</taxon>
        <taxon>Podosporaceae</taxon>
        <taxon>Podospora</taxon>
        <taxon>Podospora anserina</taxon>
    </lineage>
</organism>
<gene>
    <name evidence="1" type="ORF">PODANS_5_7115</name>
</gene>
<dbReference type="VEuPathDB" id="FungiDB:PODANS_5_7115"/>
<dbReference type="GeneID" id="6189352"/>
<dbReference type="EMBL" id="CU633870">
    <property type="protein sequence ID" value="CAP65136.1"/>
    <property type="molecule type" value="Genomic_DNA"/>
</dbReference>
<protein>
    <submittedName>
        <fullName evidence="1">Podospora anserina S mat+ genomic DNA chromosome 5, supercontig 8</fullName>
    </submittedName>
</protein>
<dbReference type="eggNOG" id="ENOG502R1S7">
    <property type="taxonomic scope" value="Eukaryota"/>
</dbReference>
<reference evidence="1" key="2">
    <citation type="submission" date="2008-07" db="EMBL/GenBank/DDBJ databases">
        <authorList>
            <person name="Genoscope - CEA"/>
        </authorList>
    </citation>
    <scope>NUCLEOTIDE SEQUENCE</scope>
    <source>
        <strain evidence="1">S mat+</strain>
    </source>
</reference>
<dbReference type="EMBL" id="FO904940">
    <property type="protein sequence ID" value="CDP29775.1"/>
    <property type="molecule type" value="Genomic_DNA"/>
</dbReference>
<dbReference type="AlphaFoldDB" id="B2AME2"/>
<accession>B2AME2</accession>
<evidence type="ECO:0000313" key="2">
    <source>
        <dbReference type="EMBL" id="CDP29775.1"/>
    </source>
</evidence>
<dbReference type="Proteomes" id="UP000001197">
    <property type="component" value="Chromosome 5"/>
</dbReference>
<proteinExistence type="predicted"/>
<reference evidence="1 3" key="1">
    <citation type="journal article" date="2008" name="Genome Biol.">
        <title>The genome sequence of the model ascomycete fungus Podospora anserina.</title>
        <authorList>
            <person name="Espagne E."/>
            <person name="Lespinet O."/>
            <person name="Malagnac F."/>
            <person name="Da Silva C."/>
            <person name="Jaillon O."/>
            <person name="Porcel B.M."/>
            <person name="Couloux A."/>
            <person name="Aury J.-M."/>
            <person name="Segurens B."/>
            <person name="Poulain J."/>
            <person name="Anthouard V."/>
            <person name="Grossetete S."/>
            <person name="Khalili H."/>
            <person name="Coppin E."/>
            <person name="Dequard-Chablat M."/>
            <person name="Picard M."/>
            <person name="Contamine V."/>
            <person name="Arnaise S."/>
            <person name="Bourdais A."/>
            <person name="Berteaux-Lecellier V."/>
            <person name="Gautheret D."/>
            <person name="de Vries R.P."/>
            <person name="Battaglia E."/>
            <person name="Coutinho P.M."/>
            <person name="Danchin E.G.J."/>
            <person name="Henrissat B."/>
            <person name="El Khoury R."/>
            <person name="Sainsard-Chanet A."/>
            <person name="Boivin A."/>
            <person name="Pinan-Lucarre B."/>
            <person name="Sellem C.H."/>
            <person name="Debuchy R."/>
            <person name="Wincker P."/>
            <person name="Weissenbach J."/>
            <person name="Silar P."/>
        </authorList>
    </citation>
    <scope>NUCLEOTIDE SEQUENCE [LARGE SCALE GENOMIC DNA]</scope>
    <source>
        <strain evidence="3">S / ATCC MYA-4624 / DSM 980 / FGSC 10383</strain>
        <strain evidence="1">S mat+</strain>
    </source>
</reference>
<keyword evidence="3" id="KW-1185">Reference proteome</keyword>
<reference evidence="3" key="3">
    <citation type="journal article" date="2014" name="Genetics">
        <title>Maintaining two mating types: Structure of the mating type locus and its role in heterokaryosis in Podospora anserina.</title>
        <authorList>
            <person name="Grognet P."/>
            <person name="Bidard F."/>
            <person name="Kuchly C."/>
            <person name="Tong L.C.H."/>
            <person name="Coppin E."/>
            <person name="Benkhali J.A."/>
            <person name="Couloux A."/>
            <person name="Wincker P."/>
            <person name="Debuchy R."/>
            <person name="Silar P."/>
        </authorList>
    </citation>
    <scope>GENOME REANNOTATION</scope>
    <source>
        <strain evidence="3">S / ATCC MYA-4624 / DSM 980 / FGSC 10383</strain>
    </source>
</reference>
<evidence type="ECO:0000313" key="3">
    <source>
        <dbReference type="Proteomes" id="UP000001197"/>
    </source>
</evidence>